<proteinExistence type="predicted"/>
<dbReference type="InterPro" id="IPR050281">
    <property type="entry name" value="Flavin_monoamine_oxidase"/>
</dbReference>
<organism evidence="2 3">
    <name type="scientific">Phytophthora cactorum</name>
    <dbReference type="NCBI Taxonomy" id="29920"/>
    <lineage>
        <taxon>Eukaryota</taxon>
        <taxon>Sar</taxon>
        <taxon>Stramenopiles</taxon>
        <taxon>Oomycota</taxon>
        <taxon>Peronosporomycetes</taxon>
        <taxon>Peronosporales</taxon>
        <taxon>Peronosporaceae</taxon>
        <taxon>Phytophthora</taxon>
    </lineage>
</organism>
<name>A0A8T1V0J9_9STRA</name>
<dbReference type="GO" id="GO:0016491">
    <property type="term" value="F:oxidoreductase activity"/>
    <property type="evidence" value="ECO:0007669"/>
    <property type="project" value="InterPro"/>
</dbReference>
<dbReference type="Pfam" id="PF01593">
    <property type="entry name" value="Amino_oxidase"/>
    <property type="match status" value="2"/>
</dbReference>
<evidence type="ECO:0000259" key="1">
    <source>
        <dbReference type="Pfam" id="PF01593"/>
    </source>
</evidence>
<protein>
    <recommendedName>
        <fullName evidence="1">Amine oxidase domain-containing protein</fullName>
    </recommendedName>
</protein>
<accession>A0A8T1V0J9</accession>
<feature type="domain" description="Amine oxidase" evidence="1">
    <location>
        <begin position="218"/>
        <end position="398"/>
    </location>
</feature>
<dbReference type="PANTHER" id="PTHR10742:SF410">
    <property type="entry name" value="LYSINE-SPECIFIC HISTONE DEMETHYLASE 2"/>
    <property type="match status" value="1"/>
</dbReference>
<dbReference type="PANTHER" id="PTHR10742">
    <property type="entry name" value="FLAVIN MONOAMINE OXIDASE"/>
    <property type="match status" value="1"/>
</dbReference>
<dbReference type="VEuPathDB" id="FungiDB:PC110_g949"/>
<sequence length="400" mass="44100">MAVKSAIALESSYRVVVIGAGMAGVSVANALLASNKFAASDVCVLEAQSRIGGRIQTQPFSDSLPVNVEVGAAWIHGTEGNPFSDMAKKFGIAFKEVAPRNPWLHPGGCKNFLFFDGNEKLPHEQVDETWQWQDLLMHKLQALATSPNAVDHQEKALSAIVDHLVESDEELREAMKAPNARARLDICLKLIEFWMGVNDDEVQLDDFTDIELIGYLHQPELPASKLGAIERSKMGQYMKILVEFPEVFWPENCTFIAQIKNSSASTDDRRIYFPVVFNYHFAKGVPIIEGVLVGENASKVSATFKDEEIAHALFLQLQETFGPNIPGPVNHFITRWDQDPWSIGAYSSLTVDSTDEDPAILRQTVANRVLFAGEATDYKYQGALQAAYLSGLKAAAEIVG</sequence>
<dbReference type="VEuPathDB" id="FungiDB:PC110_g1537"/>
<dbReference type="EMBL" id="JAENGZ010000040">
    <property type="protein sequence ID" value="KAG6972154.1"/>
    <property type="molecule type" value="Genomic_DNA"/>
</dbReference>
<gene>
    <name evidence="2" type="ORF">JG687_00001644</name>
</gene>
<comment type="caution">
    <text evidence="2">The sequence shown here is derived from an EMBL/GenBank/DDBJ whole genome shotgun (WGS) entry which is preliminary data.</text>
</comment>
<reference evidence="2" key="1">
    <citation type="submission" date="2021-01" db="EMBL/GenBank/DDBJ databases">
        <title>Phytophthora aleatoria, a newly-described species from Pinus radiata is distinct from Phytophthora cactorum isolates based on comparative genomics.</title>
        <authorList>
            <person name="Mcdougal R."/>
            <person name="Panda P."/>
            <person name="Williams N."/>
            <person name="Studholme D.J."/>
        </authorList>
    </citation>
    <scope>NUCLEOTIDE SEQUENCE</scope>
    <source>
        <strain evidence="2">NZFS 3830</strain>
    </source>
</reference>
<dbReference type="OrthoDB" id="5046242at2759"/>
<evidence type="ECO:0000313" key="2">
    <source>
        <dbReference type="EMBL" id="KAG6972154.1"/>
    </source>
</evidence>
<feature type="domain" description="Amine oxidase" evidence="1">
    <location>
        <begin position="22"/>
        <end position="185"/>
    </location>
</feature>
<evidence type="ECO:0000313" key="3">
    <source>
        <dbReference type="Proteomes" id="UP000688947"/>
    </source>
</evidence>
<dbReference type="InterPro" id="IPR002937">
    <property type="entry name" value="Amino_oxidase"/>
</dbReference>
<dbReference type="AlphaFoldDB" id="A0A8T1V0J9"/>
<dbReference type="Proteomes" id="UP000688947">
    <property type="component" value="Unassembled WGS sequence"/>
</dbReference>